<gene>
    <name evidence="2" type="ORF">HELGO_WM20788</name>
</gene>
<evidence type="ECO:0000256" key="1">
    <source>
        <dbReference type="SAM" id="Phobius"/>
    </source>
</evidence>
<feature type="transmembrane region" description="Helical" evidence="1">
    <location>
        <begin position="80"/>
        <end position="107"/>
    </location>
</feature>
<reference evidence="2" key="1">
    <citation type="submission" date="2020-01" db="EMBL/GenBank/DDBJ databases">
        <authorList>
            <person name="Meier V. D."/>
            <person name="Meier V D."/>
        </authorList>
    </citation>
    <scope>NUCLEOTIDE SEQUENCE</scope>
    <source>
        <strain evidence="2">HLG_WM_MAG_10</strain>
    </source>
</reference>
<protein>
    <submittedName>
        <fullName evidence="2">Uncharacterized protein</fullName>
    </submittedName>
</protein>
<dbReference type="EMBL" id="CACVAQ010000382">
    <property type="protein sequence ID" value="CAA6826462.1"/>
    <property type="molecule type" value="Genomic_DNA"/>
</dbReference>
<name>A0A6S6U0N1_9BACT</name>
<accession>A0A6S6U0N1</accession>
<keyword evidence="1" id="KW-0472">Membrane</keyword>
<proteinExistence type="predicted"/>
<sequence>MEIHDLLEAKAFEELNAVEQAFVLEQMSLEAYENARKAIVLSQSLFELESAQIQPKANASNKALLALRAKNKAAAPRQKTAWVAALFAYKIPAWQAVAALLLVFFFVRGLGVVQQDQTIIIANESLRDTVFMKEYITQIKELPADTVVKVVYRDSNKKEKAAQRVFASNHTGQPSKGNVNVKPKAVVQEFEDVLQYYNNAASAPASKDTFLQLMSDATYF</sequence>
<keyword evidence="1" id="KW-1133">Transmembrane helix</keyword>
<evidence type="ECO:0000313" key="2">
    <source>
        <dbReference type="EMBL" id="CAA6826462.1"/>
    </source>
</evidence>
<dbReference type="AlphaFoldDB" id="A0A6S6U0N1"/>
<keyword evidence="1" id="KW-0812">Transmembrane</keyword>
<organism evidence="2">
    <name type="scientific">uncultured Aureispira sp</name>
    <dbReference type="NCBI Taxonomy" id="1331704"/>
    <lineage>
        <taxon>Bacteria</taxon>
        <taxon>Pseudomonadati</taxon>
        <taxon>Bacteroidota</taxon>
        <taxon>Saprospiria</taxon>
        <taxon>Saprospirales</taxon>
        <taxon>Saprospiraceae</taxon>
        <taxon>Aureispira</taxon>
        <taxon>environmental samples</taxon>
    </lineage>
</organism>